<organism evidence="2">
    <name type="scientific">Cacopsylla melanoneura</name>
    <dbReference type="NCBI Taxonomy" id="428564"/>
    <lineage>
        <taxon>Eukaryota</taxon>
        <taxon>Metazoa</taxon>
        <taxon>Ecdysozoa</taxon>
        <taxon>Arthropoda</taxon>
        <taxon>Hexapoda</taxon>
        <taxon>Insecta</taxon>
        <taxon>Pterygota</taxon>
        <taxon>Neoptera</taxon>
        <taxon>Paraneoptera</taxon>
        <taxon>Hemiptera</taxon>
        <taxon>Sternorrhyncha</taxon>
        <taxon>Psylloidea</taxon>
        <taxon>Psyllidae</taxon>
        <taxon>Psyllinae</taxon>
        <taxon>Cacopsylla</taxon>
    </lineage>
</organism>
<dbReference type="EMBL" id="HBUF01107988">
    <property type="protein sequence ID" value="CAG6639604.1"/>
    <property type="molecule type" value="Transcribed_RNA"/>
</dbReference>
<name>A0A8D8VZR4_9HEMI</name>
<dbReference type="AlphaFoldDB" id="A0A8D8VZR4"/>
<evidence type="ECO:0000313" key="2">
    <source>
        <dbReference type="EMBL" id="CAG6639604.1"/>
    </source>
</evidence>
<reference evidence="2" key="1">
    <citation type="submission" date="2021-05" db="EMBL/GenBank/DDBJ databases">
        <authorList>
            <person name="Alioto T."/>
            <person name="Alioto T."/>
            <person name="Gomez Garrido J."/>
        </authorList>
    </citation>
    <scope>NUCLEOTIDE SEQUENCE</scope>
</reference>
<proteinExistence type="predicted"/>
<evidence type="ECO:0000256" key="1">
    <source>
        <dbReference type="SAM" id="MobiDB-lite"/>
    </source>
</evidence>
<feature type="region of interest" description="Disordered" evidence="1">
    <location>
        <begin position="1"/>
        <end position="34"/>
    </location>
</feature>
<sequence>MERSGTMPFRMNQPSNDQSQDHQETKTLNINVHRIKTTNNNQDLREDNVKRFCHIYNAILSRSITGRHKKLSHSVPGMMTILAAAADVVTCSGRKFGFESRSKRIQVSNFTCIQMKSSKPEK</sequence>
<accession>A0A8D8VZR4</accession>
<protein>
    <submittedName>
        <fullName evidence="2">Uncharacterized protein</fullName>
    </submittedName>
</protein>